<dbReference type="Pfam" id="PF00149">
    <property type="entry name" value="Metallophos"/>
    <property type="match status" value="1"/>
</dbReference>
<dbReference type="PANTHER" id="PTHR42988:SF2">
    <property type="entry name" value="CYCLIC NUCLEOTIDE PHOSPHODIESTERASE CBUA0032-RELATED"/>
    <property type="match status" value="1"/>
</dbReference>
<dbReference type="RefSeq" id="WP_045047436.1">
    <property type="nucleotide sequence ID" value="NZ_CP114058.1"/>
</dbReference>
<dbReference type="PANTHER" id="PTHR42988">
    <property type="entry name" value="PHOSPHOHYDROLASE"/>
    <property type="match status" value="1"/>
</dbReference>
<keyword evidence="2" id="KW-0378">Hydrolase</keyword>
<evidence type="ECO:0000313" key="6">
    <source>
        <dbReference type="EMBL" id="WAT01539.1"/>
    </source>
</evidence>
<sequence>MLIAQVSDIHASPQNDHLLRFEHVLTWLEHMSPDVLVLTGDLIDGQWQEGYRQIASRLNHQSYPSLMLPGNSDDRHAMLAEWGKNRWVQDASNNALHFLYDLDGLRLIGLDTKIDAEEYGSVTNHLTWLDRQLKEGHHSPSLVFLHHHVFATGIPTLDETMCRGLGQLEELIRHTRAKVLAISSGHVHRPVASVFARIPAYICGSVCPANPLWFGTEHVPPAENAPALMIHRYVNNILTSHHVSL</sequence>
<dbReference type="InterPro" id="IPR029052">
    <property type="entry name" value="Metallo-depent_PP-like"/>
</dbReference>
<proteinExistence type="inferred from homology"/>
<evidence type="ECO:0000256" key="3">
    <source>
        <dbReference type="ARBA" id="ARBA00023004"/>
    </source>
</evidence>
<dbReference type="InterPro" id="IPR050884">
    <property type="entry name" value="CNP_phosphodiesterase-III"/>
</dbReference>
<keyword evidence="7" id="KW-1185">Reference proteome</keyword>
<gene>
    <name evidence="6" type="ORF">O1V66_01805</name>
</gene>
<protein>
    <submittedName>
        <fullName evidence="6">Metallophosphoesterase</fullName>
    </submittedName>
</protein>
<dbReference type="Gene3D" id="3.60.21.10">
    <property type="match status" value="1"/>
</dbReference>
<feature type="domain" description="Calcineurin-like phosphoesterase" evidence="5">
    <location>
        <begin position="1"/>
        <end position="190"/>
    </location>
</feature>
<reference evidence="6" key="1">
    <citation type="submission" date="2022-12" db="EMBL/GenBank/DDBJ databases">
        <title>Complete genome sequence of an Australian strain of Rouxiella badensis DAR84756 and resolution of the R. badensis DSM100043 and R. chamberiensis DSM28324 genomes.</title>
        <authorList>
            <person name="Paul S."/>
            <person name="Anderson P.J."/>
            <person name="Maynard G."/>
            <person name="Dyall-Smith M."/>
            <person name="Kudinha T."/>
        </authorList>
    </citation>
    <scope>NUCLEOTIDE SEQUENCE</scope>
    <source>
        <strain evidence="6">DSM 28324</strain>
    </source>
</reference>
<organism evidence="6 7">
    <name type="scientific">Rouxiella chamberiensis</name>
    <dbReference type="NCBI Taxonomy" id="1513468"/>
    <lineage>
        <taxon>Bacteria</taxon>
        <taxon>Pseudomonadati</taxon>
        <taxon>Pseudomonadota</taxon>
        <taxon>Gammaproteobacteria</taxon>
        <taxon>Enterobacterales</taxon>
        <taxon>Yersiniaceae</taxon>
        <taxon>Rouxiella</taxon>
    </lineage>
</organism>
<evidence type="ECO:0000313" key="7">
    <source>
        <dbReference type="Proteomes" id="UP001164712"/>
    </source>
</evidence>
<evidence type="ECO:0000256" key="1">
    <source>
        <dbReference type="ARBA" id="ARBA00022723"/>
    </source>
</evidence>
<keyword evidence="1" id="KW-0479">Metal-binding</keyword>
<dbReference type="EMBL" id="CP114058">
    <property type="protein sequence ID" value="WAT01539.1"/>
    <property type="molecule type" value="Genomic_DNA"/>
</dbReference>
<evidence type="ECO:0000256" key="2">
    <source>
        <dbReference type="ARBA" id="ARBA00022801"/>
    </source>
</evidence>
<dbReference type="SUPFAM" id="SSF56300">
    <property type="entry name" value="Metallo-dependent phosphatases"/>
    <property type="match status" value="1"/>
</dbReference>
<dbReference type="Proteomes" id="UP001164712">
    <property type="component" value="Chromosome"/>
</dbReference>
<comment type="similarity">
    <text evidence="4">Belongs to the cyclic nucleotide phosphodiesterase class-III family.</text>
</comment>
<evidence type="ECO:0000256" key="4">
    <source>
        <dbReference type="ARBA" id="ARBA00025742"/>
    </source>
</evidence>
<keyword evidence="3" id="KW-0408">Iron</keyword>
<dbReference type="InterPro" id="IPR004843">
    <property type="entry name" value="Calcineurin-like_PHP"/>
</dbReference>
<evidence type="ECO:0000259" key="5">
    <source>
        <dbReference type="Pfam" id="PF00149"/>
    </source>
</evidence>
<name>A0ABY7HR36_9GAMM</name>
<accession>A0ABY7HR36</accession>